<feature type="chain" id="PRO_5043462179" evidence="6">
    <location>
        <begin position="31"/>
        <end position="648"/>
    </location>
</feature>
<dbReference type="Pfam" id="PF13947">
    <property type="entry name" value="GUB_WAK_bind"/>
    <property type="match status" value="1"/>
</dbReference>
<proteinExistence type="predicted"/>
<evidence type="ECO:0000313" key="9">
    <source>
        <dbReference type="Proteomes" id="UP000685013"/>
    </source>
</evidence>
<dbReference type="GO" id="GO:0030247">
    <property type="term" value="F:polysaccharide binding"/>
    <property type="evidence" value="ECO:0007669"/>
    <property type="project" value="InterPro"/>
</dbReference>
<feature type="non-terminal residue" evidence="8">
    <location>
        <position position="1"/>
    </location>
</feature>
<evidence type="ECO:0000256" key="6">
    <source>
        <dbReference type="SAM" id="SignalP"/>
    </source>
</evidence>
<keyword evidence="2 6" id="KW-0732">Signal</keyword>
<dbReference type="InterPro" id="IPR001245">
    <property type="entry name" value="Ser-Thr/Tyr_kinase_cat_dom"/>
</dbReference>
<dbReference type="SMART" id="SM00219">
    <property type="entry name" value="TyrKc"/>
    <property type="match status" value="1"/>
</dbReference>
<keyword evidence="4" id="KW-0067">ATP-binding</keyword>
<dbReference type="Pfam" id="PF07714">
    <property type="entry name" value="PK_Tyr_Ser-Thr"/>
    <property type="match status" value="1"/>
</dbReference>
<evidence type="ECO:0000256" key="3">
    <source>
        <dbReference type="ARBA" id="ARBA00022741"/>
    </source>
</evidence>
<keyword evidence="5" id="KW-0812">Transmembrane</keyword>
<keyword evidence="3" id="KW-0547">Nucleotide-binding</keyword>
<keyword evidence="5" id="KW-1133">Transmembrane helix</keyword>
<keyword evidence="5" id="KW-0472">Membrane</keyword>
<sequence length="648" mass="70742">MPPPPPPPPSPLLLLFLILIILFLLPRPAAVSSSACSAVCGNLQIPFPFHLNTSSCEHPLRPISIPQPFHLYCLNSTTLFLNLTGQTFRILEFLSGAVLVDFPGPSPCRQYNDFNAFNPLSANPFFAIANDNVLALYDCNDSSLCKATCEKLIMPGCDGTARYSPACCYPLTDSSVWRNGGDFSVFSKLGCRGFSSWVVEKGSSAGKRGVKFEWGLPRNFSDGICDKNGFVVNATAVPDGVRCSCSDGFVGDGFARGFGCLKSCVKNGHEEYGSSCHGKGRSEKELIIFTGVLAPLFIIASLIGLFCILRRPIKQTTLNYAHSQFHSDALLQKACRTRLFTYHELQEATRGFGDNAKLVRSGNGAIYTGELRDGVRVAVHQLHCENEGNLMSVLSQIEILYVLAHKNVAHILGCCIDPGCAPLVVYEHPVNGTLEKHLHHPKGTEPTLDWYRRLKIAAETASVLAFLQCEVSPPIFHDHLESCHIYLDGDFSAKVLGFGLLNAATDDKCQPVEASSFHNNDVYDFGVVLLEMVTGLKNSDLPMVALQKIRIGKLEEVVDPVLYYHEQSPHSREQIEIVADLATRCLLFGRDGKLRMSDVSKELVHVMKENVDGGGGGGITRGPAIEETFSNSSLLQMISMSPDSILAP</sequence>
<dbReference type="PANTHER" id="PTHR46008:SF55">
    <property type="match status" value="1"/>
</dbReference>
<dbReference type="InterPro" id="IPR000719">
    <property type="entry name" value="Prot_kinase_dom"/>
</dbReference>
<feature type="domain" description="Protein kinase" evidence="7">
    <location>
        <begin position="352"/>
        <end position="608"/>
    </location>
</feature>
<dbReference type="GO" id="GO:0004713">
    <property type="term" value="F:protein tyrosine kinase activity"/>
    <property type="evidence" value="ECO:0007669"/>
    <property type="project" value="InterPro"/>
</dbReference>
<dbReference type="GO" id="GO:0016020">
    <property type="term" value="C:membrane"/>
    <property type="evidence" value="ECO:0007669"/>
    <property type="project" value="UniProtKB-SubCell"/>
</dbReference>
<evidence type="ECO:0000256" key="5">
    <source>
        <dbReference type="SAM" id="Phobius"/>
    </source>
</evidence>
<gene>
    <name evidence="8" type="ORF">SDJN03_12427</name>
</gene>
<dbReference type="GO" id="GO:0005524">
    <property type="term" value="F:ATP binding"/>
    <property type="evidence" value="ECO:0007669"/>
    <property type="project" value="UniProtKB-KW"/>
</dbReference>
<evidence type="ECO:0000259" key="7">
    <source>
        <dbReference type="PROSITE" id="PS50011"/>
    </source>
</evidence>
<dbReference type="AlphaFoldDB" id="A0AAV6N6Z0"/>
<dbReference type="PROSITE" id="PS50011">
    <property type="entry name" value="PROTEIN_KINASE_DOM"/>
    <property type="match status" value="1"/>
</dbReference>
<accession>A0AAV6N6Z0</accession>
<keyword evidence="8" id="KW-0418">Kinase</keyword>
<dbReference type="InterPro" id="IPR025287">
    <property type="entry name" value="WAK_GUB"/>
</dbReference>
<protein>
    <submittedName>
        <fullName evidence="8">Inactive receptor-like protein kinase</fullName>
    </submittedName>
</protein>
<evidence type="ECO:0000256" key="4">
    <source>
        <dbReference type="ARBA" id="ARBA00022840"/>
    </source>
</evidence>
<comment type="subcellular location">
    <subcellularLocation>
        <location evidence="1">Membrane</location>
        <topology evidence="1">Single-pass membrane protein</topology>
    </subcellularLocation>
</comment>
<reference evidence="8 9" key="1">
    <citation type="journal article" date="2021" name="Hortic Res">
        <title>The domestication of Cucurbita argyrosperma as revealed by the genome of its wild relative.</title>
        <authorList>
            <person name="Barrera-Redondo J."/>
            <person name="Sanchez-de la Vega G."/>
            <person name="Aguirre-Liguori J.A."/>
            <person name="Castellanos-Morales G."/>
            <person name="Gutierrez-Guerrero Y.T."/>
            <person name="Aguirre-Dugua X."/>
            <person name="Aguirre-Planter E."/>
            <person name="Tenaillon M.I."/>
            <person name="Lira-Saade R."/>
            <person name="Eguiarte L.E."/>
        </authorList>
    </citation>
    <scope>NUCLEOTIDE SEQUENCE [LARGE SCALE GENOMIC DNA]</scope>
    <source>
        <strain evidence="8">JBR-2021</strain>
    </source>
</reference>
<comment type="caution">
    <text evidence="8">The sequence shown here is derived from an EMBL/GenBank/DDBJ whole genome shotgun (WGS) entry which is preliminary data.</text>
</comment>
<keyword evidence="8" id="KW-0675">Receptor</keyword>
<keyword evidence="9" id="KW-1185">Reference proteome</keyword>
<evidence type="ECO:0000256" key="1">
    <source>
        <dbReference type="ARBA" id="ARBA00004167"/>
    </source>
</evidence>
<dbReference type="PANTHER" id="PTHR46008">
    <property type="entry name" value="LEAF RUST 10 DISEASE-RESISTANCE LOCUS RECEPTOR-LIKE PROTEIN KINASE-LIKE 1.4"/>
    <property type="match status" value="1"/>
</dbReference>
<evidence type="ECO:0000313" key="8">
    <source>
        <dbReference type="EMBL" id="KAG6592951.1"/>
    </source>
</evidence>
<dbReference type="EMBL" id="JAGKQH010000008">
    <property type="protein sequence ID" value="KAG6592951.1"/>
    <property type="molecule type" value="Genomic_DNA"/>
</dbReference>
<keyword evidence="8" id="KW-0808">Transferase</keyword>
<feature type="transmembrane region" description="Helical" evidence="5">
    <location>
        <begin position="286"/>
        <end position="309"/>
    </location>
</feature>
<organism evidence="8 9">
    <name type="scientific">Cucurbita argyrosperma subsp. sororia</name>
    <dbReference type="NCBI Taxonomy" id="37648"/>
    <lineage>
        <taxon>Eukaryota</taxon>
        <taxon>Viridiplantae</taxon>
        <taxon>Streptophyta</taxon>
        <taxon>Embryophyta</taxon>
        <taxon>Tracheophyta</taxon>
        <taxon>Spermatophyta</taxon>
        <taxon>Magnoliopsida</taxon>
        <taxon>eudicotyledons</taxon>
        <taxon>Gunneridae</taxon>
        <taxon>Pentapetalae</taxon>
        <taxon>rosids</taxon>
        <taxon>fabids</taxon>
        <taxon>Cucurbitales</taxon>
        <taxon>Cucurbitaceae</taxon>
        <taxon>Cucurbiteae</taxon>
        <taxon>Cucurbita</taxon>
    </lineage>
</organism>
<name>A0AAV6N6Z0_9ROSI</name>
<dbReference type="Proteomes" id="UP000685013">
    <property type="component" value="Chromosome 8"/>
</dbReference>
<evidence type="ECO:0000256" key="2">
    <source>
        <dbReference type="ARBA" id="ARBA00022729"/>
    </source>
</evidence>
<dbReference type="InterPro" id="IPR020635">
    <property type="entry name" value="Tyr_kinase_cat_dom"/>
</dbReference>
<feature type="signal peptide" evidence="6">
    <location>
        <begin position="1"/>
        <end position="30"/>
    </location>
</feature>